<dbReference type="InterPro" id="IPR011006">
    <property type="entry name" value="CheY-like_superfamily"/>
</dbReference>
<comment type="catalytic activity">
    <reaction evidence="1">
        <text>ATP + protein L-histidine = ADP + protein N-phospho-L-histidine.</text>
        <dbReference type="EC" id="2.7.13.3"/>
    </reaction>
</comment>
<proteinExistence type="inferred from homology"/>
<sequence>MKKCGTVGTNKKYRYKSASVYQIGGALRAVIRMAAVMAVVLSFLFAKVQCEAAAKEPLKVAFPIIKGLSETDPSGAHRGLMVDYLDEIAKYTGWDYEYIEVEPEELTNDFMEGKFDLMGGTYYMPGFEEYFAYPKYSMGSSRATLLSLKSNQDIKSYDLSSLNGKTIGVFEKAEEKIRRLKEYLSMNGLECKIKYYTYEDAEGKENLFKYLKEGDVDLLLGNDVDADSDLRIVASFDAQPYYLVTRLDNKEILDGLNMALGSIMESDPDFAKNHYEKNYPDLKQSDVQFNEKELDYINEKKSITVAVVLDNHPFYCIDSESGHHDGLIPELLEKLSEVSGLSFSYAAADTYEEAVNMVSRGEADILGYYLDTQNRAAEEGLALTKGYVSMNNIIVKNKAADYPADGLTGGIIKGRQMPEDVKASQVLYYDTEQEGLKAVNKGEIDFFYSISAQIDKEMQNHVYSNAVLVSRVNNSMEISFALRRPAETELLTVLNKSIGNLTSEEKDMLLDRSLISTGHSNMTLMDMIYANPIAFIAVLSAFLILIMIAVLLIARVRIKNSMILGELDKAEAKSRAKSEFLSQMSHEIRTPMNAIVGLTNLACMDEGLTENIREKLMKINSSSKYLLALINDILDMSRIENGKLEIEEEEFSADDMLDEFVKMMEAQAAERKIHFQVKQNIAHGSLTGDSIRLRQVLTNLVSNAFKFTPAGGNVILSMSEKHCDGVSAEFYFEVKDTGIGIAPEDQKKIFKAFEQVGASTSKSSGTGLGLPISSSIVQAMGGELKLKSAAGKGAVFYFTLRFRLGEGHKSGNEKREKKKEGQYRKELSGSRILLAEDNDLNAEIVHELLGMQGAAMERASDGAEAVKMFAGSRPGWYDAVLMDIKMPVMDGLKAAKAIRSSGHADASSIPIIAMTANSFKEDEKAAMEAGMNGFIPKPVDLQYLCSVLEKELAD</sequence>
<evidence type="ECO:0000256" key="8">
    <source>
        <dbReference type="ARBA" id="ARBA00024867"/>
    </source>
</evidence>
<dbReference type="InterPro" id="IPR004358">
    <property type="entry name" value="Sig_transdc_His_kin-like_C"/>
</dbReference>
<dbReference type="Gene3D" id="3.30.565.10">
    <property type="entry name" value="Histidine kinase-like ATPase, C-terminal domain"/>
    <property type="match status" value="1"/>
</dbReference>
<protein>
    <recommendedName>
        <fullName evidence="9">Circadian input-output histidine kinase CikA</fullName>
        <ecNumber evidence="3">2.7.13.3</ecNumber>
    </recommendedName>
    <alternativeName>
        <fullName evidence="4">Stage 0 sporulation protein A homolog</fullName>
    </alternativeName>
</protein>
<evidence type="ECO:0000256" key="3">
    <source>
        <dbReference type="ARBA" id="ARBA00012438"/>
    </source>
</evidence>
<dbReference type="Pfam" id="PF00072">
    <property type="entry name" value="Response_reg"/>
    <property type="match status" value="1"/>
</dbReference>
<keyword evidence="11" id="KW-1133">Transmembrane helix</keyword>
<dbReference type="InterPro" id="IPR036097">
    <property type="entry name" value="HisK_dim/P_sf"/>
</dbReference>
<evidence type="ECO:0000256" key="6">
    <source>
        <dbReference type="ARBA" id="ARBA00022777"/>
    </source>
</evidence>
<evidence type="ECO:0000256" key="1">
    <source>
        <dbReference type="ARBA" id="ARBA00000085"/>
    </source>
</evidence>
<organism evidence="14 15">
    <name type="scientific">Murimonas intestini</name>
    <dbReference type="NCBI Taxonomy" id="1337051"/>
    <lineage>
        <taxon>Bacteria</taxon>
        <taxon>Bacillati</taxon>
        <taxon>Bacillota</taxon>
        <taxon>Clostridia</taxon>
        <taxon>Lachnospirales</taxon>
        <taxon>Lachnospiraceae</taxon>
        <taxon>Murimonas</taxon>
    </lineage>
</organism>
<keyword evidence="5 10" id="KW-0597">Phosphoprotein</keyword>
<dbReference type="PROSITE" id="PS50109">
    <property type="entry name" value="HIS_KIN"/>
    <property type="match status" value="1"/>
</dbReference>
<comment type="caution">
    <text evidence="14">The sequence shown here is derived from an EMBL/GenBank/DDBJ whole genome shotgun (WGS) entry which is preliminary data.</text>
</comment>
<dbReference type="InterPro" id="IPR003594">
    <property type="entry name" value="HATPase_dom"/>
</dbReference>
<keyword evidence="11" id="KW-0812">Transmembrane</keyword>
<evidence type="ECO:0000256" key="2">
    <source>
        <dbReference type="ARBA" id="ARBA00006402"/>
    </source>
</evidence>
<keyword evidence="7" id="KW-0902">Two-component regulatory system</keyword>
<evidence type="ECO:0000259" key="12">
    <source>
        <dbReference type="PROSITE" id="PS50109"/>
    </source>
</evidence>
<dbReference type="AlphaFoldDB" id="A0AB73SY44"/>
<dbReference type="SMART" id="SM00387">
    <property type="entry name" value="HATPase_c"/>
    <property type="match status" value="1"/>
</dbReference>
<dbReference type="RefSeq" id="WP_109748652.1">
    <property type="nucleotide sequence ID" value="NZ_JANKBI010000021.1"/>
</dbReference>
<dbReference type="EC" id="2.7.13.3" evidence="3"/>
<dbReference type="InterPro" id="IPR005467">
    <property type="entry name" value="His_kinase_dom"/>
</dbReference>
<evidence type="ECO:0000256" key="7">
    <source>
        <dbReference type="ARBA" id="ARBA00023012"/>
    </source>
</evidence>
<dbReference type="Pfam" id="PF00497">
    <property type="entry name" value="SBP_bac_3"/>
    <property type="match status" value="2"/>
</dbReference>
<dbReference type="PANTHER" id="PTHR45339">
    <property type="entry name" value="HYBRID SIGNAL TRANSDUCTION HISTIDINE KINASE J"/>
    <property type="match status" value="1"/>
</dbReference>
<evidence type="ECO:0000256" key="4">
    <source>
        <dbReference type="ARBA" id="ARBA00018672"/>
    </source>
</evidence>
<feature type="transmembrane region" description="Helical" evidence="11">
    <location>
        <begin position="20"/>
        <end position="45"/>
    </location>
</feature>
<dbReference type="Gene3D" id="3.40.190.10">
    <property type="entry name" value="Periplasmic binding protein-like II"/>
    <property type="match status" value="4"/>
</dbReference>
<keyword evidence="15" id="KW-1185">Reference proteome</keyword>
<dbReference type="InterPro" id="IPR003661">
    <property type="entry name" value="HisK_dim/P_dom"/>
</dbReference>
<dbReference type="SMART" id="SM00388">
    <property type="entry name" value="HisKA"/>
    <property type="match status" value="1"/>
</dbReference>
<dbReference type="SUPFAM" id="SSF55874">
    <property type="entry name" value="ATPase domain of HSP90 chaperone/DNA topoisomerase II/histidine kinase"/>
    <property type="match status" value="1"/>
</dbReference>
<dbReference type="Gene3D" id="1.10.287.130">
    <property type="match status" value="1"/>
</dbReference>
<evidence type="ECO:0000256" key="10">
    <source>
        <dbReference type="PROSITE-ProRule" id="PRU00169"/>
    </source>
</evidence>
<dbReference type="SUPFAM" id="SSF52172">
    <property type="entry name" value="CheY-like"/>
    <property type="match status" value="1"/>
</dbReference>
<evidence type="ECO:0000256" key="11">
    <source>
        <dbReference type="SAM" id="Phobius"/>
    </source>
</evidence>
<dbReference type="GO" id="GO:0000155">
    <property type="term" value="F:phosphorelay sensor kinase activity"/>
    <property type="evidence" value="ECO:0007669"/>
    <property type="project" value="InterPro"/>
</dbReference>
<dbReference type="SMART" id="SM00062">
    <property type="entry name" value="PBPb"/>
    <property type="match status" value="1"/>
</dbReference>
<dbReference type="InterPro" id="IPR036890">
    <property type="entry name" value="HATPase_C_sf"/>
</dbReference>
<accession>A0AB73SY44</accession>
<dbReference type="FunFam" id="3.30.565.10:FF:000010">
    <property type="entry name" value="Sensor histidine kinase RcsC"/>
    <property type="match status" value="1"/>
</dbReference>
<evidence type="ECO:0000313" key="14">
    <source>
        <dbReference type="EMBL" id="PWJ72274.1"/>
    </source>
</evidence>
<dbReference type="SUPFAM" id="SSF53850">
    <property type="entry name" value="Periplasmic binding protein-like II"/>
    <property type="match status" value="2"/>
</dbReference>
<feature type="modified residue" description="4-aspartylphosphate" evidence="10">
    <location>
        <position position="883"/>
    </location>
</feature>
<dbReference type="PRINTS" id="PR00344">
    <property type="entry name" value="BCTRLSENSOR"/>
</dbReference>
<dbReference type="Pfam" id="PF02518">
    <property type="entry name" value="HATPase_c"/>
    <property type="match status" value="1"/>
</dbReference>
<dbReference type="PROSITE" id="PS50007">
    <property type="entry name" value="PIPLC_X_DOMAIN"/>
    <property type="match status" value="1"/>
</dbReference>
<dbReference type="Gene3D" id="3.40.50.2300">
    <property type="match status" value="1"/>
</dbReference>
<feature type="domain" description="Response regulatory" evidence="13">
    <location>
        <begin position="831"/>
        <end position="952"/>
    </location>
</feature>
<keyword evidence="6 14" id="KW-0808">Transferase</keyword>
<dbReference type="InterPro" id="IPR001789">
    <property type="entry name" value="Sig_transdc_resp-reg_receiver"/>
</dbReference>
<comment type="function">
    <text evidence="8">May play the central regulatory role in sporulation. It may be an element of the effector pathway responsible for the activation of sporulation genes in response to nutritional stress. Spo0A may act in concert with spo0H (a sigma factor) to control the expression of some genes that are critical to the sporulation process.</text>
</comment>
<reference evidence="14 15" key="1">
    <citation type="submission" date="2018-05" db="EMBL/GenBank/DDBJ databases">
        <authorList>
            <person name="Goeker M."/>
            <person name="Huntemann M."/>
            <person name="Clum A."/>
            <person name="Pillay M."/>
            <person name="Palaniappan K."/>
            <person name="Varghese N."/>
            <person name="Mikhailova N."/>
            <person name="Stamatis D."/>
            <person name="Reddy T."/>
            <person name="Daum C."/>
            <person name="Shapiro N."/>
            <person name="Ivanova N."/>
            <person name="Kyrpides N."/>
            <person name="Woyke T."/>
        </authorList>
    </citation>
    <scope>NUCLEOTIDE SEQUENCE [LARGE SCALE GENOMIC DNA]</scope>
    <source>
        <strain evidence="14 15">DSM 26524</strain>
    </source>
</reference>
<dbReference type="SMART" id="SM00448">
    <property type="entry name" value="REC"/>
    <property type="match status" value="1"/>
</dbReference>
<evidence type="ECO:0000259" key="13">
    <source>
        <dbReference type="PROSITE" id="PS50110"/>
    </source>
</evidence>
<dbReference type="PANTHER" id="PTHR45339:SF1">
    <property type="entry name" value="HYBRID SIGNAL TRANSDUCTION HISTIDINE KINASE J"/>
    <property type="match status" value="1"/>
</dbReference>
<comment type="similarity">
    <text evidence="2">In the N-terminal section; belongs to the phytochrome family.</text>
</comment>
<dbReference type="EMBL" id="QGGY01000020">
    <property type="protein sequence ID" value="PWJ72274.1"/>
    <property type="molecule type" value="Genomic_DNA"/>
</dbReference>
<dbReference type="InterPro" id="IPR001638">
    <property type="entry name" value="Solute-binding_3/MltF_N"/>
</dbReference>
<dbReference type="CDD" id="cd17546">
    <property type="entry name" value="REC_hyHK_CKI1_RcsC-like"/>
    <property type="match status" value="1"/>
</dbReference>
<feature type="transmembrane region" description="Helical" evidence="11">
    <location>
        <begin position="533"/>
        <end position="554"/>
    </location>
</feature>
<evidence type="ECO:0000313" key="15">
    <source>
        <dbReference type="Proteomes" id="UP000245412"/>
    </source>
</evidence>
<name>A0AB73SY44_9FIRM</name>
<feature type="domain" description="Histidine kinase" evidence="12">
    <location>
        <begin position="583"/>
        <end position="804"/>
    </location>
</feature>
<evidence type="ECO:0000256" key="5">
    <source>
        <dbReference type="ARBA" id="ARBA00022553"/>
    </source>
</evidence>
<keyword evidence="11" id="KW-0472">Membrane</keyword>
<dbReference type="CDD" id="cd00082">
    <property type="entry name" value="HisKA"/>
    <property type="match status" value="1"/>
</dbReference>
<evidence type="ECO:0000256" key="9">
    <source>
        <dbReference type="ARBA" id="ARBA00074306"/>
    </source>
</evidence>
<dbReference type="Pfam" id="PF00512">
    <property type="entry name" value="HisKA"/>
    <property type="match status" value="1"/>
</dbReference>
<dbReference type="SUPFAM" id="SSF47384">
    <property type="entry name" value="Homodimeric domain of signal transducing histidine kinase"/>
    <property type="match status" value="1"/>
</dbReference>
<dbReference type="PROSITE" id="PS50110">
    <property type="entry name" value="RESPONSE_REGULATORY"/>
    <property type="match status" value="1"/>
</dbReference>
<keyword evidence="6 14" id="KW-0418">Kinase</keyword>
<dbReference type="CDD" id="cd16922">
    <property type="entry name" value="HATPase_EvgS-ArcB-TorS-like"/>
    <property type="match status" value="1"/>
</dbReference>
<gene>
    <name evidence="14" type="ORF">C7383_12081</name>
</gene>
<dbReference type="Proteomes" id="UP000245412">
    <property type="component" value="Unassembled WGS sequence"/>
</dbReference>